<keyword evidence="3" id="KW-1185">Reference proteome</keyword>
<dbReference type="Proteomes" id="UP000199019">
    <property type="component" value="Unassembled WGS sequence"/>
</dbReference>
<evidence type="ECO:0000313" key="2">
    <source>
        <dbReference type="EMBL" id="SES16669.1"/>
    </source>
</evidence>
<evidence type="ECO:0008006" key="4">
    <source>
        <dbReference type="Google" id="ProtNLM"/>
    </source>
</evidence>
<dbReference type="AlphaFoldDB" id="A0A1H9V534"/>
<protein>
    <recommendedName>
        <fullName evidence="4">YcxB-like protein domain-containing protein</fullName>
    </recommendedName>
</protein>
<dbReference type="RefSeq" id="WP_143056188.1">
    <property type="nucleotide sequence ID" value="NZ_FOHB01000003.1"/>
</dbReference>
<feature type="transmembrane region" description="Helical" evidence="1">
    <location>
        <begin position="39"/>
        <end position="57"/>
    </location>
</feature>
<sequence length="189" mass="20777">MSVTWSQGAGVNRYFADASLPSRETAALKAFARRDPRNWFPVAVNAVVIAVLLAWLYLQLPGHAPKAVIDVALVGVMAFVVVGAVSYLWWELALASRVRRAVARKSRVGALLTSSFGPRALRVTTPEISYEIPYTSIEQVARFGDMLVIKPVNQVVMALPMELVTRHDYVLVMSKLERGSTPVGPLTDR</sequence>
<reference evidence="3" key="1">
    <citation type="submission" date="2016-10" db="EMBL/GenBank/DDBJ databases">
        <authorList>
            <person name="Varghese N."/>
            <person name="Submissions S."/>
        </authorList>
    </citation>
    <scope>NUCLEOTIDE SEQUENCE [LARGE SCALE GENOMIC DNA]</scope>
    <source>
        <strain evidence="3">CGMCC 1.6963</strain>
    </source>
</reference>
<name>A0A1H9V534_9MICO</name>
<keyword evidence="1" id="KW-0472">Membrane</keyword>
<proteinExistence type="predicted"/>
<keyword evidence="1" id="KW-1133">Transmembrane helix</keyword>
<accession>A0A1H9V534</accession>
<evidence type="ECO:0000256" key="1">
    <source>
        <dbReference type="SAM" id="Phobius"/>
    </source>
</evidence>
<organism evidence="2 3">
    <name type="scientific">Pedococcus cremeus</name>
    <dbReference type="NCBI Taxonomy" id="587636"/>
    <lineage>
        <taxon>Bacteria</taxon>
        <taxon>Bacillati</taxon>
        <taxon>Actinomycetota</taxon>
        <taxon>Actinomycetes</taxon>
        <taxon>Micrococcales</taxon>
        <taxon>Intrasporangiaceae</taxon>
        <taxon>Pedococcus</taxon>
    </lineage>
</organism>
<evidence type="ECO:0000313" key="3">
    <source>
        <dbReference type="Proteomes" id="UP000199019"/>
    </source>
</evidence>
<keyword evidence="1" id="KW-0812">Transmembrane</keyword>
<gene>
    <name evidence="2" type="ORF">SAMN05216199_2297</name>
</gene>
<feature type="transmembrane region" description="Helical" evidence="1">
    <location>
        <begin position="69"/>
        <end position="90"/>
    </location>
</feature>
<dbReference type="EMBL" id="FOHB01000003">
    <property type="protein sequence ID" value="SES16669.1"/>
    <property type="molecule type" value="Genomic_DNA"/>
</dbReference>